<dbReference type="Pfam" id="PF13716">
    <property type="entry name" value="CRAL_TRIO_2"/>
    <property type="match status" value="1"/>
</dbReference>
<accession>A0AAD5U414</accession>
<dbReference type="PANTHER" id="PTHR45808">
    <property type="entry name" value="RHO GTPASE-ACTIVATING PROTEIN 68F"/>
    <property type="match status" value="1"/>
</dbReference>
<reference evidence="2" key="1">
    <citation type="submission" date="2020-05" db="EMBL/GenBank/DDBJ databases">
        <title>Phylogenomic resolution of chytrid fungi.</title>
        <authorList>
            <person name="Stajich J.E."/>
            <person name="Amses K."/>
            <person name="Simmons R."/>
            <person name="Seto K."/>
            <person name="Myers J."/>
            <person name="Bonds A."/>
            <person name="Quandt C.A."/>
            <person name="Barry K."/>
            <person name="Liu P."/>
            <person name="Grigoriev I."/>
            <person name="Longcore J.E."/>
            <person name="James T.Y."/>
        </authorList>
    </citation>
    <scope>NUCLEOTIDE SEQUENCE</scope>
    <source>
        <strain evidence="2">JEL0476</strain>
    </source>
</reference>
<proteinExistence type="predicted"/>
<dbReference type="Gene3D" id="3.40.525.10">
    <property type="entry name" value="CRAL-TRIO lipid binding domain"/>
    <property type="match status" value="1"/>
</dbReference>
<gene>
    <name evidence="2" type="ORF">HK099_000755</name>
</gene>
<dbReference type="Gene3D" id="1.10.555.10">
    <property type="entry name" value="Rho GTPase activation protein"/>
    <property type="match status" value="1"/>
</dbReference>
<protein>
    <recommendedName>
        <fullName evidence="1">Rho-GAP domain-containing protein</fullName>
    </recommendedName>
</protein>
<dbReference type="GO" id="GO:0007264">
    <property type="term" value="P:small GTPase-mediated signal transduction"/>
    <property type="evidence" value="ECO:0007669"/>
    <property type="project" value="TreeGrafter"/>
</dbReference>
<dbReference type="CDD" id="cd00159">
    <property type="entry name" value="RhoGAP"/>
    <property type="match status" value="1"/>
</dbReference>
<dbReference type="InterPro" id="IPR008936">
    <property type="entry name" value="Rho_GTPase_activation_prot"/>
</dbReference>
<feature type="domain" description="Rho-GAP" evidence="1">
    <location>
        <begin position="198"/>
        <end position="387"/>
    </location>
</feature>
<dbReference type="PANTHER" id="PTHR45808:SF2">
    <property type="entry name" value="RHO GTPASE-ACTIVATING PROTEIN 68F"/>
    <property type="match status" value="1"/>
</dbReference>
<dbReference type="GO" id="GO:0005096">
    <property type="term" value="F:GTPase activator activity"/>
    <property type="evidence" value="ECO:0007669"/>
    <property type="project" value="TreeGrafter"/>
</dbReference>
<dbReference type="SUPFAM" id="SSF52087">
    <property type="entry name" value="CRAL/TRIO domain"/>
    <property type="match status" value="1"/>
</dbReference>
<name>A0AAD5U414_9FUNG</name>
<organism evidence="2 3">
    <name type="scientific">Clydaea vesicula</name>
    <dbReference type="NCBI Taxonomy" id="447962"/>
    <lineage>
        <taxon>Eukaryota</taxon>
        <taxon>Fungi</taxon>
        <taxon>Fungi incertae sedis</taxon>
        <taxon>Chytridiomycota</taxon>
        <taxon>Chytridiomycota incertae sedis</taxon>
        <taxon>Chytridiomycetes</taxon>
        <taxon>Lobulomycetales</taxon>
        <taxon>Lobulomycetaceae</taxon>
        <taxon>Clydaea</taxon>
    </lineage>
</organism>
<dbReference type="SUPFAM" id="SSF48350">
    <property type="entry name" value="GTPase activation domain, GAP"/>
    <property type="match status" value="1"/>
</dbReference>
<evidence type="ECO:0000313" key="3">
    <source>
        <dbReference type="Proteomes" id="UP001211065"/>
    </source>
</evidence>
<dbReference type="Pfam" id="PF00620">
    <property type="entry name" value="RhoGAP"/>
    <property type="match status" value="1"/>
</dbReference>
<evidence type="ECO:0000259" key="1">
    <source>
        <dbReference type="PROSITE" id="PS50238"/>
    </source>
</evidence>
<keyword evidence="3" id="KW-1185">Reference proteome</keyword>
<comment type="caution">
    <text evidence="2">The sequence shown here is derived from an EMBL/GenBank/DDBJ whole genome shotgun (WGS) entry which is preliminary data.</text>
</comment>
<dbReference type="GO" id="GO:0005737">
    <property type="term" value="C:cytoplasm"/>
    <property type="evidence" value="ECO:0007669"/>
    <property type="project" value="TreeGrafter"/>
</dbReference>
<dbReference type="PROSITE" id="PS50238">
    <property type="entry name" value="RHOGAP"/>
    <property type="match status" value="1"/>
</dbReference>
<dbReference type="EMBL" id="JADGJW010000119">
    <property type="protein sequence ID" value="KAJ3223735.1"/>
    <property type="molecule type" value="Genomic_DNA"/>
</dbReference>
<dbReference type="InterPro" id="IPR036865">
    <property type="entry name" value="CRAL-TRIO_dom_sf"/>
</dbReference>
<dbReference type="SMART" id="SM00324">
    <property type="entry name" value="RhoGAP"/>
    <property type="match status" value="1"/>
</dbReference>
<dbReference type="CDD" id="cd00170">
    <property type="entry name" value="SEC14"/>
    <property type="match status" value="1"/>
</dbReference>
<dbReference type="InterPro" id="IPR001251">
    <property type="entry name" value="CRAL-TRIO_dom"/>
</dbReference>
<sequence>MSLSYLVNEELIRHCGIDKEGKNILTFYLCKLPDPTKNDYNEILQLAFQKLDFFVEEEYVLLIFCSASNYSPSLSWLVNAYNALGRKYKKNIQHLYVIHPSTIAHMFFSAIGNLISPKFYKKIIWVKNLKSLENFGFTLKDIFIPSSVLNYDNQLQWSEENPVSTSETIVNTFWSYFSPSLTTDNNKLESRTLIFGMKNFDEYCLKYGQPKVLEKCYEYIEKEGLDTEGLFRIAPLKSLTDMIKERYNEGEEKVFLSNVHVACSLIKNFYFELKEPIIRKSFYETVKKMEEFESKLEKIDYLKKEILQRNDDEFSRYKYENFKMLFKLLHKVYLKREKNLMNSNNLAIVLCPNFVRSEDVVEDMKLCSGGLVAKLAEPITLKSSGGFGVKEGIGQEGANSPKMNRIALIYLPSYGLMWFLTGTSINNALQHQKCY</sequence>
<evidence type="ECO:0000313" key="2">
    <source>
        <dbReference type="EMBL" id="KAJ3223735.1"/>
    </source>
</evidence>
<dbReference type="AlphaFoldDB" id="A0AAD5U414"/>
<dbReference type="InterPro" id="IPR000198">
    <property type="entry name" value="RhoGAP_dom"/>
</dbReference>
<dbReference type="Proteomes" id="UP001211065">
    <property type="component" value="Unassembled WGS sequence"/>
</dbReference>